<dbReference type="Proteomes" id="UP000887576">
    <property type="component" value="Unplaced"/>
</dbReference>
<protein>
    <submittedName>
        <fullName evidence="2">Mitochondrial fission 1 protein</fullName>
    </submittedName>
</protein>
<dbReference type="WBParaSite" id="JU765_v2.g9795.t1">
    <property type="protein sequence ID" value="JU765_v2.g9795.t1"/>
    <property type="gene ID" value="JU765_v2.g9795"/>
</dbReference>
<organism evidence="1 2">
    <name type="scientific">Panagrolaimus sp. JU765</name>
    <dbReference type="NCBI Taxonomy" id="591449"/>
    <lineage>
        <taxon>Eukaryota</taxon>
        <taxon>Metazoa</taxon>
        <taxon>Ecdysozoa</taxon>
        <taxon>Nematoda</taxon>
        <taxon>Chromadorea</taxon>
        <taxon>Rhabditida</taxon>
        <taxon>Tylenchina</taxon>
        <taxon>Panagrolaimomorpha</taxon>
        <taxon>Panagrolaimoidea</taxon>
        <taxon>Panagrolaimidae</taxon>
        <taxon>Panagrolaimus</taxon>
    </lineage>
</organism>
<evidence type="ECO:0000313" key="1">
    <source>
        <dbReference type="Proteomes" id="UP000887576"/>
    </source>
</evidence>
<evidence type="ECO:0000313" key="2">
    <source>
        <dbReference type="WBParaSite" id="JU765_v2.g9795.t1"/>
    </source>
</evidence>
<proteinExistence type="predicted"/>
<name>A0AC34RTE4_9BILA</name>
<sequence>MFQEYDRALSYIELLLNAESHNRQAIELKSVIEKRMKKDGLIGLAVLGLGGAAGVAILAGIAATASFFSRRH</sequence>
<reference evidence="2" key="1">
    <citation type="submission" date="2022-11" db="UniProtKB">
        <authorList>
            <consortium name="WormBaseParasite"/>
        </authorList>
    </citation>
    <scope>IDENTIFICATION</scope>
</reference>
<accession>A0AC34RTE4</accession>